<keyword evidence="3" id="KW-0813">Transport</keyword>
<evidence type="ECO:0000313" key="12">
    <source>
        <dbReference type="Proteomes" id="UP000325372"/>
    </source>
</evidence>
<keyword evidence="4" id="KW-1003">Cell membrane</keyword>
<dbReference type="PANTHER" id="PTHR30294">
    <property type="entry name" value="MEMBRANE COMPONENT OF ABC TRANSPORTER YHHJ-RELATED"/>
    <property type="match status" value="1"/>
</dbReference>
<keyword evidence="5 9" id="KW-0812">Transmembrane</keyword>
<feature type="transmembrane region" description="Helical" evidence="9">
    <location>
        <begin position="21"/>
        <end position="40"/>
    </location>
</feature>
<dbReference type="PANTHER" id="PTHR30294:SF38">
    <property type="entry name" value="TRANSPORT PERMEASE PROTEIN"/>
    <property type="match status" value="1"/>
</dbReference>
<dbReference type="PROSITE" id="PS51012">
    <property type="entry name" value="ABC_TM2"/>
    <property type="match status" value="1"/>
</dbReference>
<sequence length="468" mass="50589">MRAVMALLGKEYRLFFGDKASILLTFLVPFVLIYIFGNIFSGVGDDDGGIGAKITVAALNASGEAGGDAVIEAMAAEDSLRVLRGLEDEEGNLAPFTPESIRQGIVDRRYNFAVVVPEDYLAEDGIGVLIEFISNPRNQIESQVVNGLVQKSVFMKLPQLLAPQADAWQEDNMGLSQTVVFREGLAALLNESIDDPAFHVDPDDMTFGALLDGLMDDGSSAATGPDPTDGETSAGAGTEASSTGLDSIFNNLLTIREDQVYGKEVSNPHLTRMIGGYALMFLLFATTASAASLFEERREGMFLRLLSMPVKRTHILWSKYLFNTSLGVLQALTLFIASSFLFDIDVWSHVPTLVLICVLAASACTAFGMVLAAVCSTPQQTQGIGTLLILGMTAMSGAWVPLQWMPPLMQAIGKFSLVYWGIEAFRGALWEGLGVLQLAWPWLAVLTAYSVVLLAIAAWRFRVGGMFR</sequence>
<feature type="region of interest" description="Disordered" evidence="8">
    <location>
        <begin position="218"/>
        <end position="242"/>
    </location>
</feature>
<comment type="similarity">
    <text evidence="2">Belongs to the ABC-2 integral membrane protein family.</text>
</comment>
<accession>A0A5N0T6X1</accession>
<dbReference type="Proteomes" id="UP000325372">
    <property type="component" value="Unassembled WGS sequence"/>
</dbReference>
<reference evidence="11 12" key="1">
    <citation type="submission" date="2019-09" db="EMBL/GenBank/DDBJ databases">
        <title>Wenzhouxiangella sp. Genome sequencing and assembly.</title>
        <authorList>
            <person name="Zhang R."/>
        </authorList>
    </citation>
    <scope>NUCLEOTIDE SEQUENCE [LARGE SCALE GENOMIC DNA]</scope>
    <source>
        <strain evidence="11 12">W260</strain>
    </source>
</reference>
<evidence type="ECO:0000256" key="3">
    <source>
        <dbReference type="ARBA" id="ARBA00022448"/>
    </source>
</evidence>
<evidence type="ECO:0000259" key="10">
    <source>
        <dbReference type="PROSITE" id="PS51012"/>
    </source>
</evidence>
<dbReference type="InterPro" id="IPR051449">
    <property type="entry name" value="ABC-2_transporter_component"/>
</dbReference>
<evidence type="ECO:0000256" key="5">
    <source>
        <dbReference type="ARBA" id="ARBA00022692"/>
    </source>
</evidence>
<dbReference type="InterPro" id="IPR047817">
    <property type="entry name" value="ABC2_TM_bact-type"/>
</dbReference>
<feature type="transmembrane region" description="Helical" evidence="9">
    <location>
        <begin position="274"/>
        <end position="294"/>
    </location>
</feature>
<comment type="subcellular location">
    <subcellularLocation>
        <location evidence="1">Cell membrane</location>
        <topology evidence="1">Multi-pass membrane protein</topology>
    </subcellularLocation>
</comment>
<keyword evidence="7 9" id="KW-0472">Membrane</keyword>
<evidence type="ECO:0000256" key="4">
    <source>
        <dbReference type="ARBA" id="ARBA00022475"/>
    </source>
</evidence>
<organism evidence="11 12">
    <name type="scientific">Marinihelvus fidelis</name>
    <dbReference type="NCBI Taxonomy" id="2613842"/>
    <lineage>
        <taxon>Bacteria</taxon>
        <taxon>Pseudomonadati</taxon>
        <taxon>Pseudomonadota</taxon>
        <taxon>Gammaproteobacteria</taxon>
        <taxon>Chromatiales</taxon>
        <taxon>Wenzhouxiangellaceae</taxon>
        <taxon>Marinihelvus</taxon>
    </lineage>
</organism>
<keyword evidence="6 9" id="KW-1133">Transmembrane helix</keyword>
<evidence type="ECO:0000256" key="7">
    <source>
        <dbReference type="ARBA" id="ARBA00023136"/>
    </source>
</evidence>
<dbReference type="Pfam" id="PF12698">
    <property type="entry name" value="ABC2_membrane_3"/>
    <property type="match status" value="1"/>
</dbReference>
<dbReference type="GO" id="GO:0005886">
    <property type="term" value="C:plasma membrane"/>
    <property type="evidence" value="ECO:0007669"/>
    <property type="project" value="UniProtKB-SubCell"/>
</dbReference>
<dbReference type="GO" id="GO:0140359">
    <property type="term" value="F:ABC-type transporter activity"/>
    <property type="evidence" value="ECO:0007669"/>
    <property type="project" value="InterPro"/>
</dbReference>
<evidence type="ECO:0000256" key="1">
    <source>
        <dbReference type="ARBA" id="ARBA00004651"/>
    </source>
</evidence>
<dbReference type="InterPro" id="IPR013525">
    <property type="entry name" value="ABC2_TM"/>
</dbReference>
<evidence type="ECO:0000256" key="9">
    <source>
        <dbReference type="SAM" id="Phobius"/>
    </source>
</evidence>
<feature type="transmembrane region" description="Helical" evidence="9">
    <location>
        <begin position="353"/>
        <end position="375"/>
    </location>
</feature>
<evidence type="ECO:0000256" key="2">
    <source>
        <dbReference type="ARBA" id="ARBA00007783"/>
    </source>
</evidence>
<dbReference type="RefSeq" id="WP_150864845.1">
    <property type="nucleotide sequence ID" value="NZ_VYXP01000007.1"/>
</dbReference>
<feature type="domain" description="ABC transmembrane type-2" evidence="10">
    <location>
        <begin position="237"/>
        <end position="464"/>
    </location>
</feature>
<name>A0A5N0T6X1_9GAMM</name>
<dbReference type="EMBL" id="VYXP01000007">
    <property type="protein sequence ID" value="KAA9130541.1"/>
    <property type="molecule type" value="Genomic_DNA"/>
</dbReference>
<dbReference type="AlphaFoldDB" id="A0A5N0T6X1"/>
<evidence type="ECO:0000256" key="8">
    <source>
        <dbReference type="SAM" id="MobiDB-lite"/>
    </source>
</evidence>
<proteinExistence type="inferred from homology"/>
<feature type="transmembrane region" description="Helical" evidence="9">
    <location>
        <begin position="320"/>
        <end position="341"/>
    </location>
</feature>
<feature type="transmembrane region" description="Helical" evidence="9">
    <location>
        <begin position="387"/>
        <end position="405"/>
    </location>
</feature>
<feature type="transmembrane region" description="Helical" evidence="9">
    <location>
        <begin position="439"/>
        <end position="459"/>
    </location>
</feature>
<evidence type="ECO:0000256" key="6">
    <source>
        <dbReference type="ARBA" id="ARBA00022989"/>
    </source>
</evidence>
<evidence type="ECO:0000313" key="11">
    <source>
        <dbReference type="EMBL" id="KAA9130541.1"/>
    </source>
</evidence>
<keyword evidence="12" id="KW-1185">Reference proteome</keyword>
<comment type="caution">
    <text evidence="11">The sequence shown here is derived from an EMBL/GenBank/DDBJ whole genome shotgun (WGS) entry which is preliminary data.</text>
</comment>
<protein>
    <submittedName>
        <fullName evidence="11">ABC transporter permease</fullName>
    </submittedName>
</protein>
<gene>
    <name evidence="11" type="ORF">F3N42_12685</name>
</gene>